<sequence>MSFRSIEQLLRRNSKTKISRNIVDGVHDQKEEQCVQSLRELLLASNELPEKFDDYYLLLRFLRMRGFNILKAKEMFLNMLKWREDCSVDAIANEFKFEEYDAVKRCYPHGFHGVDKFGRPLYIERIGLVDLSKLMQVTSIDRYVKYHISEQEKTMSLRYPACSIAAKKHIASTTAILDVKGLGMNNFSKSAREMFIEIQKIDSNYYPETLNQLYIINAGTGFRALWKVLKAFMEARTLAKIQVLGTNYLNTLLEAVDPSNLPDFLGGTCNCPATGGCLLHDKGPWTDPEMVRASKAAFGKGQKSFNELTATIACESFAGCQEPSAKQVDSTSCRKRTLGMLLKDDQDGTDTSGNILRKQVDEQISEKIQELEDCAAQTKETLQTLICKQQELTNHIEQLRRILRDGTSADKQTDVQNSKLEKAKKGKKQVIVLSL</sequence>
<dbReference type="SMART" id="SM00516">
    <property type="entry name" value="SEC14"/>
    <property type="match status" value="1"/>
</dbReference>
<evidence type="ECO:0000256" key="4">
    <source>
        <dbReference type="ARBA" id="ARBA00038020"/>
    </source>
</evidence>
<keyword evidence="3" id="KW-0333">Golgi apparatus</keyword>
<dbReference type="PROSITE" id="PS50191">
    <property type="entry name" value="CRAL_TRIO"/>
    <property type="match status" value="1"/>
</dbReference>
<comment type="similarity">
    <text evidence="4">Belongs to the SFH family.</text>
</comment>
<dbReference type="Gene3D" id="3.40.525.10">
    <property type="entry name" value="CRAL-TRIO lipid binding domain"/>
    <property type="match status" value="1"/>
</dbReference>
<dbReference type="GO" id="GO:0000139">
    <property type="term" value="C:Golgi membrane"/>
    <property type="evidence" value="ECO:0007669"/>
    <property type="project" value="UniProtKB-SubCell"/>
</dbReference>
<dbReference type="CDD" id="cd00170">
    <property type="entry name" value="SEC14"/>
    <property type="match status" value="1"/>
</dbReference>
<dbReference type="AlphaFoldDB" id="A0A2S3GXW6"/>
<evidence type="ECO:0000313" key="7">
    <source>
        <dbReference type="EMBL" id="PAN10825.1"/>
    </source>
</evidence>
<dbReference type="SUPFAM" id="SSF46938">
    <property type="entry name" value="CRAL/TRIO N-terminal domain"/>
    <property type="match status" value="1"/>
</dbReference>
<dbReference type="InterPro" id="IPR036273">
    <property type="entry name" value="CRAL/TRIO_N_dom_sf"/>
</dbReference>
<dbReference type="EMBL" id="CM008047">
    <property type="protein sequence ID" value="PAN10825.1"/>
    <property type="molecule type" value="Genomic_DNA"/>
</dbReference>
<name>A0A2S3GXW6_9POAL</name>
<evidence type="ECO:0000256" key="5">
    <source>
        <dbReference type="SAM" id="Coils"/>
    </source>
</evidence>
<protein>
    <recommendedName>
        <fullName evidence="6">CRAL-TRIO domain-containing protein</fullName>
    </recommendedName>
</protein>
<organism evidence="7">
    <name type="scientific">Panicum hallii</name>
    <dbReference type="NCBI Taxonomy" id="206008"/>
    <lineage>
        <taxon>Eukaryota</taxon>
        <taxon>Viridiplantae</taxon>
        <taxon>Streptophyta</taxon>
        <taxon>Embryophyta</taxon>
        <taxon>Tracheophyta</taxon>
        <taxon>Spermatophyta</taxon>
        <taxon>Magnoliopsida</taxon>
        <taxon>Liliopsida</taxon>
        <taxon>Poales</taxon>
        <taxon>Poaceae</taxon>
        <taxon>PACMAD clade</taxon>
        <taxon>Panicoideae</taxon>
        <taxon>Panicodae</taxon>
        <taxon>Paniceae</taxon>
        <taxon>Panicinae</taxon>
        <taxon>Panicum</taxon>
        <taxon>Panicum sect. Panicum</taxon>
    </lineage>
</organism>
<feature type="coiled-coil region" evidence="5">
    <location>
        <begin position="368"/>
        <end position="402"/>
    </location>
</feature>
<dbReference type="SMART" id="SM01100">
    <property type="entry name" value="CRAL_TRIO_N"/>
    <property type="match status" value="1"/>
</dbReference>
<evidence type="ECO:0000256" key="1">
    <source>
        <dbReference type="ARBA" id="ARBA00004202"/>
    </source>
</evidence>
<comment type="subcellular location">
    <subcellularLocation>
        <location evidence="1">Cell membrane</location>
        <topology evidence="1">Peripheral membrane protein</topology>
    </subcellularLocation>
    <subcellularLocation>
        <location evidence="2">Golgi apparatus membrane</location>
        <topology evidence="2">Peripheral membrane protein</topology>
    </subcellularLocation>
</comment>
<dbReference type="InterPro" id="IPR001251">
    <property type="entry name" value="CRAL-TRIO_dom"/>
</dbReference>
<dbReference type="InterPro" id="IPR011074">
    <property type="entry name" value="CRAL/TRIO_N_dom"/>
</dbReference>
<dbReference type="InterPro" id="IPR051026">
    <property type="entry name" value="PI/PC_transfer"/>
</dbReference>
<keyword evidence="5" id="KW-0175">Coiled coil</keyword>
<dbReference type="Gramene" id="PAN10825">
    <property type="protein sequence ID" value="PAN10825"/>
    <property type="gene ID" value="PAHAL_2G118300"/>
</dbReference>
<gene>
    <name evidence="7" type="ORF">PAHAL_2G118300</name>
</gene>
<evidence type="ECO:0000256" key="3">
    <source>
        <dbReference type="ARBA" id="ARBA00023034"/>
    </source>
</evidence>
<dbReference type="Proteomes" id="UP000243499">
    <property type="component" value="Chromosome 2"/>
</dbReference>
<dbReference type="GO" id="GO:0005886">
    <property type="term" value="C:plasma membrane"/>
    <property type="evidence" value="ECO:0007669"/>
    <property type="project" value="UniProtKB-SubCell"/>
</dbReference>
<dbReference type="PANTHER" id="PTHR45657:SF50">
    <property type="entry name" value="PHOSPHATIDYLINOSITOL_PHOSPHATIDYLCHOLINE TRANSFER PROTEIN SFH11"/>
    <property type="match status" value="1"/>
</dbReference>
<dbReference type="InterPro" id="IPR036865">
    <property type="entry name" value="CRAL-TRIO_dom_sf"/>
</dbReference>
<reference evidence="7" key="1">
    <citation type="submission" date="2018-04" db="EMBL/GenBank/DDBJ databases">
        <title>WGS assembly of Panicum hallii.</title>
        <authorList>
            <person name="Lovell J."/>
            <person name="Jenkins J."/>
            <person name="Lowry D."/>
            <person name="Mamidi S."/>
            <person name="Sreedasyam A."/>
            <person name="Weng X."/>
            <person name="Barry K."/>
            <person name="Bonette J."/>
            <person name="Campitelli B."/>
            <person name="Daum C."/>
            <person name="Gordon S."/>
            <person name="Gould B."/>
            <person name="Lipzen A."/>
            <person name="Macqueen A."/>
            <person name="Palacio-Mejia J."/>
            <person name="Plott C."/>
            <person name="Shakirov E."/>
            <person name="Shu S."/>
            <person name="Yoshinaga Y."/>
            <person name="Zane M."/>
            <person name="Rokhsar D."/>
            <person name="Grimwood J."/>
            <person name="Schmutz J."/>
            <person name="Juenger T."/>
        </authorList>
    </citation>
    <scope>NUCLEOTIDE SEQUENCE [LARGE SCALE GENOMIC DNA]</scope>
    <source>
        <strain evidence="7">FIL2</strain>
    </source>
</reference>
<dbReference type="SUPFAM" id="SSF52087">
    <property type="entry name" value="CRAL/TRIO domain"/>
    <property type="match status" value="1"/>
</dbReference>
<dbReference type="Pfam" id="PF00650">
    <property type="entry name" value="CRAL_TRIO"/>
    <property type="match status" value="1"/>
</dbReference>
<proteinExistence type="inferred from homology"/>
<feature type="domain" description="CRAL-TRIO" evidence="6">
    <location>
        <begin position="99"/>
        <end position="273"/>
    </location>
</feature>
<dbReference type="PANTHER" id="PTHR45657">
    <property type="entry name" value="CRAL-TRIO DOMAIN-CONTAINING PROTEIN YKL091C-RELATED"/>
    <property type="match status" value="1"/>
</dbReference>
<evidence type="ECO:0000259" key="6">
    <source>
        <dbReference type="PROSITE" id="PS50191"/>
    </source>
</evidence>
<accession>A0A2S3GXW6</accession>
<dbReference type="Gene3D" id="1.10.8.20">
    <property type="entry name" value="N-terminal domain of phosphatidylinositol transfer protein sec14p"/>
    <property type="match status" value="1"/>
</dbReference>
<evidence type="ECO:0000256" key="2">
    <source>
        <dbReference type="ARBA" id="ARBA00004395"/>
    </source>
</evidence>